<evidence type="ECO:0000313" key="3">
    <source>
        <dbReference type="Proteomes" id="UP001500212"/>
    </source>
</evidence>
<dbReference type="SUPFAM" id="SSF53474">
    <property type="entry name" value="alpha/beta-Hydrolases"/>
    <property type="match status" value="1"/>
</dbReference>
<gene>
    <name evidence="2" type="ORF">GCM10023195_71210</name>
</gene>
<dbReference type="PANTHER" id="PTHR43433">
    <property type="entry name" value="HYDROLASE, ALPHA/BETA FOLD FAMILY PROTEIN"/>
    <property type="match status" value="1"/>
</dbReference>
<sequence length="269" mass="29364">MAARESHILDVPGARLYYEVRGSGPTLLLIPGSNGDAGFFDGMADLLASHYTVLSYDRRGFSRSPAQEEWQAGWIETHTEDARLLLDATAAPAYVFGSSAGAIIGLALISRHPQKVIKLVAHEPPLAELLPDASQWRTFFHDVVATHQSQGADAAMRQFMTGIGVDTAQRPAEPDLELIGRMSKNFHTILTQEVPNAPSHRPDLAALDAQHTRITLAGGHDSHDHFPYRPAVTLADRWDQQVIDFPGDHLGYWPHPAEFAAALINALGT</sequence>
<protein>
    <submittedName>
        <fullName evidence="2">Alpha/beta hydrolase</fullName>
    </submittedName>
</protein>
<dbReference type="RefSeq" id="WP_345364368.1">
    <property type="nucleotide sequence ID" value="NZ_BAABHJ010000031.1"/>
</dbReference>
<dbReference type="Proteomes" id="UP001500212">
    <property type="component" value="Unassembled WGS sequence"/>
</dbReference>
<keyword evidence="3" id="KW-1185">Reference proteome</keyword>
<accession>A0ABP8TVT6</accession>
<name>A0ABP8TVT6_9ACTN</name>
<feature type="domain" description="AB hydrolase-1" evidence="1">
    <location>
        <begin position="25"/>
        <end position="141"/>
    </location>
</feature>
<dbReference type="Pfam" id="PF00561">
    <property type="entry name" value="Abhydrolase_1"/>
    <property type="match status" value="1"/>
</dbReference>
<dbReference type="InterPro" id="IPR050471">
    <property type="entry name" value="AB_hydrolase"/>
</dbReference>
<dbReference type="PANTHER" id="PTHR43433:SF5">
    <property type="entry name" value="AB HYDROLASE-1 DOMAIN-CONTAINING PROTEIN"/>
    <property type="match status" value="1"/>
</dbReference>
<comment type="caution">
    <text evidence="2">The sequence shown here is derived from an EMBL/GenBank/DDBJ whole genome shotgun (WGS) entry which is preliminary data.</text>
</comment>
<keyword evidence="2" id="KW-0378">Hydrolase</keyword>
<reference evidence="3" key="1">
    <citation type="journal article" date="2019" name="Int. J. Syst. Evol. Microbiol.">
        <title>The Global Catalogue of Microorganisms (GCM) 10K type strain sequencing project: providing services to taxonomists for standard genome sequencing and annotation.</title>
        <authorList>
            <consortium name="The Broad Institute Genomics Platform"/>
            <consortium name="The Broad Institute Genome Sequencing Center for Infectious Disease"/>
            <person name="Wu L."/>
            <person name="Ma J."/>
        </authorList>
    </citation>
    <scope>NUCLEOTIDE SEQUENCE [LARGE SCALE GENOMIC DNA]</scope>
    <source>
        <strain evidence="3">JCM 17938</strain>
    </source>
</reference>
<proteinExistence type="predicted"/>
<dbReference type="InterPro" id="IPR000073">
    <property type="entry name" value="AB_hydrolase_1"/>
</dbReference>
<evidence type="ECO:0000259" key="1">
    <source>
        <dbReference type="Pfam" id="PF00561"/>
    </source>
</evidence>
<dbReference type="EMBL" id="BAABHJ010000031">
    <property type="protein sequence ID" value="GAA4616064.1"/>
    <property type="molecule type" value="Genomic_DNA"/>
</dbReference>
<dbReference type="InterPro" id="IPR029058">
    <property type="entry name" value="AB_hydrolase_fold"/>
</dbReference>
<dbReference type="Gene3D" id="3.40.50.1820">
    <property type="entry name" value="alpha/beta hydrolase"/>
    <property type="match status" value="1"/>
</dbReference>
<organism evidence="2 3">
    <name type="scientific">Actinoallomurus liliacearum</name>
    <dbReference type="NCBI Taxonomy" id="1080073"/>
    <lineage>
        <taxon>Bacteria</taxon>
        <taxon>Bacillati</taxon>
        <taxon>Actinomycetota</taxon>
        <taxon>Actinomycetes</taxon>
        <taxon>Streptosporangiales</taxon>
        <taxon>Thermomonosporaceae</taxon>
        <taxon>Actinoallomurus</taxon>
    </lineage>
</organism>
<evidence type="ECO:0000313" key="2">
    <source>
        <dbReference type="EMBL" id="GAA4616064.1"/>
    </source>
</evidence>
<dbReference type="GO" id="GO:0016787">
    <property type="term" value="F:hydrolase activity"/>
    <property type="evidence" value="ECO:0007669"/>
    <property type="project" value="UniProtKB-KW"/>
</dbReference>